<evidence type="ECO:0000256" key="1">
    <source>
        <dbReference type="ARBA" id="ARBA00004651"/>
    </source>
</evidence>
<keyword evidence="3" id="KW-1003">Cell membrane</keyword>
<dbReference type="EMBL" id="JAWSTH010000032">
    <property type="protein sequence ID" value="MDW5595414.1"/>
    <property type="molecule type" value="Genomic_DNA"/>
</dbReference>
<feature type="transmembrane region" description="Helical" evidence="7">
    <location>
        <begin position="217"/>
        <end position="238"/>
    </location>
</feature>
<dbReference type="InterPro" id="IPR035906">
    <property type="entry name" value="MetI-like_sf"/>
</dbReference>
<proteinExistence type="inferred from homology"/>
<feature type="transmembrane region" description="Helical" evidence="7">
    <location>
        <begin position="110"/>
        <end position="130"/>
    </location>
</feature>
<keyword evidence="2 7" id="KW-0813">Transport</keyword>
<protein>
    <submittedName>
        <fullName evidence="9">Sugar ABC transporter permease</fullName>
    </submittedName>
</protein>
<sequence>MSTSASPVRRDARWAYLFIAPFFLVFAAFGLYPLGYALLLSFTDWHGAGVANWIGFDNYTYLLGSGEFWASLGRSGVIWLLVVPAQAVLSLVLAVLLSRPDLRGRGLFRTAFIVPFVTPLIAMAEIWIVMYDEDFGLVNAVLGFFGLPDVGWLTTTAWAKPTLALLVLWKTTGFAIILMLAGLQAIGREVYEAAEIDGAGAWTKFWRITVPLMRRTIAFYVVTMTLIVFQMFAEPYVVTRGGPYNSTTTAGLYLYDNIRSSDFGTGAANSFLLVLLVFGLSLLAVRLLRSKEGTR</sequence>
<feature type="transmembrane region" description="Helical" evidence="7">
    <location>
        <begin position="267"/>
        <end position="288"/>
    </location>
</feature>
<feature type="transmembrane region" description="Helical" evidence="7">
    <location>
        <begin position="163"/>
        <end position="183"/>
    </location>
</feature>
<dbReference type="InterPro" id="IPR050809">
    <property type="entry name" value="UgpAE/MalFG_permease"/>
</dbReference>
<evidence type="ECO:0000256" key="4">
    <source>
        <dbReference type="ARBA" id="ARBA00022692"/>
    </source>
</evidence>
<reference evidence="9 10" key="2">
    <citation type="submission" date="2023-10" db="EMBL/GenBank/DDBJ databases">
        <authorList>
            <person name="Han X.F."/>
        </authorList>
    </citation>
    <scope>NUCLEOTIDE SEQUENCE [LARGE SCALE GENOMIC DNA]</scope>
    <source>
        <strain evidence="9 10">KCTC 39840</strain>
    </source>
</reference>
<reference evidence="10" key="1">
    <citation type="submission" date="2023-07" db="EMBL/GenBank/DDBJ databases">
        <title>Conexibacter stalactiti sp. nov., isolated from stalactites in a lava cave and emended description of the genus Conexibacter.</title>
        <authorList>
            <person name="Lee S.D."/>
        </authorList>
    </citation>
    <scope>NUCLEOTIDE SEQUENCE [LARGE SCALE GENOMIC DNA]</scope>
    <source>
        <strain evidence="10">KCTC 39840</strain>
    </source>
</reference>
<evidence type="ECO:0000256" key="2">
    <source>
        <dbReference type="ARBA" id="ARBA00022448"/>
    </source>
</evidence>
<name>A0ABU4HTM6_9ACTN</name>
<comment type="similarity">
    <text evidence="7">Belongs to the binding-protein-dependent transport system permease family.</text>
</comment>
<comment type="subcellular location">
    <subcellularLocation>
        <location evidence="1 7">Cell membrane</location>
        <topology evidence="1 7">Multi-pass membrane protein</topology>
    </subcellularLocation>
</comment>
<dbReference type="PANTHER" id="PTHR43227:SF8">
    <property type="entry name" value="DIACETYLCHITOBIOSE UPTAKE SYSTEM PERMEASE PROTEIN DASB"/>
    <property type="match status" value="1"/>
</dbReference>
<evidence type="ECO:0000313" key="9">
    <source>
        <dbReference type="EMBL" id="MDW5595414.1"/>
    </source>
</evidence>
<feature type="domain" description="ABC transmembrane type-1" evidence="8">
    <location>
        <begin position="72"/>
        <end position="284"/>
    </location>
</feature>
<feature type="transmembrane region" description="Helical" evidence="7">
    <location>
        <begin position="12"/>
        <end position="32"/>
    </location>
</feature>
<evidence type="ECO:0000256" key="5">
    <source>
        <dbReference type="ARBA" id="ARBA00022989"/>
    </source>
</evidence>
<keyword evidence="5 7" id="KW-1133">Transmembrane helix</keyword>
<evidence type="ECO:0000256" key="7">
    <source>
        <dbReference type="RuleBase" id="RU363032"/>
    </source>
</evidence>
<accession>A0ABU4HTM6</accession>
<dbReference type="SUPFAM" id="SSF161098">
    <property type="entry name" value="MetI-like"/>
    <property type="match status" value="1"/>
</dbReference>
<evidence type="ECO:0000313" key="10">
    <source>
        <dbReference type="Proteomes" id="UP001284601"/>
    </source>
</evidence>
<dbReference type="CDD" id="cd06261">
    <property type="entry name" value="TM_PBP2"/>
    <property type="match status" value="1"/>
</dbReference>
<dbReference type="Proteomes" id="UP001284601">
    <property type="component" value="Unassembled WGS sequence"/>
</dbReference>
<evidence type="ECO:0000256" key="3">
    <source>
        <dbReference type="ARBA" id="ARBA00022475"/>
    </source>
</evidence>
<dbReference type="Pfam" id="PF00528">
    <property type="entry name" value="BPD_transp_1"/>
    <property type="match status" value="1"/>
</dbReference>
<keyword evidence="4 7" id="KW-0812">Transmembrane</keyword>
<organism evidence="9 10">
    <name type="scientific">Conexibacter stalactiti</name>
    <dbReference type="NCBI Taxonomy" id="1940611"/>
    <lineage>
        <taxon>Bacteria</taxon>
        <taxon>Bacillati</taxon>
        <taxon>Actinomycetota</taxon>
        <taxon>Thermoleophilia</taxon>
        <taxon>Solirubrobacterales</taxon>
        <taxon>Conexibacteraceae</taxon>
        <taxon>Conexibacter</taxon>
    </lineage>
</organism>
<dbReference type="PROSITE" id="PS50928">
    <property type="entry name" value="ABC_TM1"/>
    <property type="match status" value="1"/>
</dbReference>
<evidence type="ECO:0000256" key="6">
    <source>
        <dbReference type="ARBA" id="ARBA00023136"/>
    </source>
</evidence>
<gene>
    <name evidence="9" type="ORF">R7226_13780</name>
</gene>
<keyword evidence="10" id="KW-1185">Reference proteome</keyword>
<dbReference type="PANTHER" id="PTHR43227">
    <property type="entry name" value="BLL4140 PROTEIN"/>
    <property type="match status" value="1"/>
</dbReference>
<dbReference type="InterPro" id="IPR000515">
    <property type="entry name" value="MetI-like"/>
</dbReference>
<keyword evidence="6 7" id="KW-0472">Membrane</keyword>
<comment type="caution">
    <text evidence="9">The sequence shown here is derived from an EMBL/GenBank/DDBJ whole genome shotgun (WGS) entry which is preliminary data.</text>
</comment>
<dbReference type="Gene3D" id="1.10.3720.10">
    <property type="entry name" value="MetI-like"/>
    <property type="match status" value="1"/>
</dbReference>
<dbReference type="RefSeq" id="WP_318597748.1">
    <property type="nucleotide sequence ID" value="NZ_JAWSTH010000032.1"/>
</dbReference>
<evidence type="ECO:0000259" key="8">
    <source>
        <dbReference type="PROSITE" id="PS50928"/>
    </source>
</evidence>
<feature type="transmembrane region" description="Helical" evidence="7">
    <location>
        <begin position="77"/>
        <end position="98"/>
    </location>
</feature>